<name>A0A6A5U2L7_9PLEO</name>
<dbReference type="OrthoDB" id="3775508at2759"/>
<evidence type="ECO:0008006" key="4">
    <source>
        <dbReference type="Google" id="ProtNLM"/>
    </source>
</evidence>
<keyword evidence="1" id="KW-0732">Signal</keyword>
<gene>
    <name evidence="2" type="ORF">CC80DRAFT_468116</name>
</gene>
<feature type="signal peptide" evidence="1">
    <location>
        <begin position="1"/>
        <end position="17"/>
    </location>
</feature>
<sequence length="65" mass="6643">MKISSLIALVAATVALASPAAVSLERSTKVTRDADGTKVLTPCIECPCEGFTGYCTCVPNGCCCT</sequence>
<organism evidence="2 3">
    <name type="scientific">Byssothecium circinans</name>
    <dbReference type="NCBI Taxonomy" id="147558"/>
    <lineage>
        <taxon>Eukaryota</taxon>
        <taxon>Fungi</taxon>
        <taxon>Dikarya</taxon>
        <taxon>Ascomycota</taxon>
        <taxon>Pezizomycotina</taxon>
        <taxon>Dothideomycetes</taxon>
        <taxon>Pleosporomycetidae</taxon>
        <taxon>Pleosporales</taxon>
        <taxon>Massarineae</taxon>
        <taxon>Massarinaceae</taxon>
        <taxon>Byssothecium</taxon>
    </lineage>
</organism>
<dbReference type="AlphaFoldDB" id="A0A6A5U2L7"/>
<evidence type="ECO:0000256" key="1">
    <source>
        <dbReference type="SAM" id="SignalP"/>
    </source>
</evidence>
<reference evidence="2" key="1">
    <citation type="journal article" date="2020" name="Stud. Mycol.">
        <title>101 Dothideomycetes genomes: a test case for predicting lifestyles and emergence of pathogens.</title>
        <authorList>
            <person name="Haridas S."/>
            <person name="Albert R."/>
            <person name="Binder M."/>
            <person name="Bloem J."/>
            <person name="Labutti K."/>
            <person name="Salamov A."/>
            <person name="Andreopoulos B."/>
            <person name="Baker S."/>
            <person name="Barry K."/>
            <person name="Bills G."/>
            <person name="Bluhm B."/>
            <person name="Cannon C."/>
            <person name="Castanera R."/>
            <person name="Culley D."/>
            <person name="Daum C."/>
            <person name="Ezra D."/>
            <person name="Gonzalez J."/>
            <person name="Henrissat B."/>
            <person name="Kuo A."/>
            <person name="Liang C."/>
            <person name="Lipzen A."/>
            <person name="Lutzoni F."/>
            <person name="Magnuson J."/>
            <person name="Mondo S."/>
            <person name="Nolan M."/>
            <person name="Ohm R."/>
            <person name="Pangilinan J."/>
            <person name="Park H.-J."/>
            <person name="Ramirez L."/>
            <person name="Alfaro M."/>
            <person name="Sun H."/>
            <person name="Tritt A."/>
            <person name="Yoshinaga Y."/>
            <person name="Zwiers L.-H."/>
            <person name="Turgeon B."/>
            <person name="Goodwin S."/>
            <person name="Spatafora J."/>
            <person name="Crous P."/>
            <person name="Grigoriev I."/>
        </authorList>
    </citation>
    <scope>NUCLEOTIDE SEQUENCE</scope>
    <source>
        <strain evidence="2">CBS 675.92</strain>
    </source>
</reference>
<evidence type="ECO:0000313" key="3">
    <source>
        <dbReference type="Proteomes" id="UP000800035"/>
    </source>
</evidence>
<dbReference type="EMBL" id="ML976986">
    <property type="protein sequence ID" value="KAF1958560.1"/>
    <property type="molecule type" value="Genomic_DNA"/>
</dbReference>
<proteinExistence type="predicted"/>
<protein>
    <recommendedName>
        <fullName evidence="4">Metallothionein</fullName>
    </recommendedName>
</protein>
<evidence type="ECO:0000313" key="2">
    <source>
        <dbReference type="EMBL" id="KAF1958560.1"/>
    </source>
</evidence>
<dbReference type="Proteomes" id="UP000800035">
    <property type="component" value="Unassembled WGS sequence"/>
</dbReference>
<feature type="chain" id="PRO_5025499935" description="Metallothionein" evidence="1">
    <location>
        <begin position="18"/>
        <end position="65"/>
    </location>
</feature>
<accession>A0A6A5U2L7</accession>
<keyword evidence="3" id="KW-1185">Reference proteome</keyword>